<evidence type="ECO:0000256" key="7">
    <source>
        <dbReference type="ARBA" id="ARBA00049047"/>
    </source>
</evidence>
<dbReference type="InterPro" id="IPR002028">
    <property type="entry name" value="Trp_synthase_suA"/>
</dbReference>
<dbReference type="SUPFAM" id="SSF51366">
    <property type="entry name" value="Ribulose-phoshate binding barrel"/>
    <property type="match status" value="1"/>
</dbReference>
<evidence type="ECO:0000256" key="2">
    <source>
        <dbReference type="ARBA" id="ARBA00011270"/>
    </source>
</evidence>
<gene>
    <name evidence="8" type="primary">trpA</name>
    <name evidence="10" type="ORF">H0185_08050</name>
</gene>
<comment type="catalytic activity">
    <reaction evidence="7 8">
        <text>(1S,2R)-1-C-(indol-3-yl)glycerol 3-phosphate + L-serine = D-glyceraldehyde 3-phosphate + L-tryptophan + H2O</text>
        <dbReference type="Rhea" id="RHEA:10532"/>
        <dbReference type="ChEBI" id="CHEBI:15377"/>
        <dbReference type="ChEBI" id="CHEBI:33384"/>
        <dbReference type="ChEBI" id="CHEBI:57912"/>
        <dbReference type="ChEBI" id="CHEBI:58866"/>
        <dbReference type="ChEBI" id="CHEBI:59776"/>
        <dbReference type="EC" id="4.2.1.20"/>
    </reaction>
</comment>
<dbReference type="InterPro" id="IPR013785">
    <property type="entry name" value="Aldolase_TIM"/>
</dbReference>
<dbReference type="EC" id="4.2.1.20" evidence="8"/>
<comment type="caution">
    <text evidence="10">The sequence shown here is derived from an EMBL/GenBank/DDBJ whole genome shotgun (WGS) entry which is preliminary data.</text>
</comment>
<evidence type="ECO:0000256" key="4">
    <source>
        <dbReference type="ARBA" id="ARBA00022822"/>
    </source>
</evidence>
<name>A0ABS7K3D4_9BACI</name>
<evidence type="ECO:0000313" key="10">
    <source>
        <dbReference type="EMBL" id="MBY0096759.1"/>
    </source>
</evidence>
<keyword evidence="6 8" id="KW-0456">Lyase</keyword>
<proteinExistence type="inferred from homology"/>
<dbReference type="NCBIfam" id="TIGR00262">
    <property type="entry name" value="trpA"/>
    <property type="match status" value="1"/>
</dbReference>
<keyword evidence="3 8" id="KW-0028">Amino-acid biosynthesis</keyword>
<organism evidence="10 11">
    <name type="scientific">Mesobacillus maritimus</name>
    <dbReference type="NCBI Taxonomy" id="1643336"/>
    <lineage>
        <taxon>Bacteria</taxon>
        <taxon>Bacillati</taxon>
        <taxon>Bacillota</taxon>
        <taxon>Bacilli</taxon>
        <taxon>Bacillales</taxon>
        <taxon>Bacillaceae</taxon>
        <taxon>Mesobacillus</taxon>
    </lineage>
</organism>
<feature type="active site" description="Proton acceptor" evidence="8">
    <location>
        <position position="48"/>
    </location>
</feature>
<dbReference type="InterPro" id="IPR011060">
    <property type="entry name" value="RibuloseP-bd_barrel"/>
</dbReference>
<dbReference type="RefSeq" id="WP_221873089.1">
    <property type="nucleotide sequence ID" value="NZ_JACWFH010000008.1"/>
</dbReference>
<evidence type="ECO:0000256" key="3">
    <source>
        <dbReference type="ARBA" id="ARBA00022605"/>
    </source>
</evidence>
<dbReference type="Proteomes" id="UP000769780">
    <property type="component" value="Unassembled WGS sequence"/>
</dbReference>
<evidence type="ECO:0000256" key="5">
    <source>
        <dbReference type="ARBA" id="ARBA00023141"/>
    </source>
</evidence>
<comment type="function">
    <text evidence="8">The alpha subunit is responsible for the aldol cleavage of indoleglycerol phosphate to indole and glyceraldehyde 3-phosphate.</text>
</comment>
<comment type="pathway">
    <text evidence="1 8">Amino-acid biosynthesis; L-tryptophan biosynthesis; L-tryptophan from chorismate: step 5/5.</text>
</comment>
<evidence type="ECO:0000256" key="1">
    <source>
        <dbReference type="ARBA" id="ARBA00004733"/>
    </source>
</evidence>
<comment type="similarity">
    <text evidence="8 9">Belongs to the TrpA family.</text>
</comment>
<dbReference type="PANTHER" id="PTHR43406:SF1">
    <property type="entry name" value="TRYPTOPHAN SYNTHASE ALPHA CHAIN, CHLOROPLASTIC"/>
    <property type="match status" value="1"/>
</dbReference>
<dbReference type="CDD" id="cd04724">
    <property type="entry name" value="Tryptophan_synthase_alpha"/>
    <property type="match status" value="1"/>
</dbReference>
<reference evidence="10 11" key="1">
    <citation type="submission" date="2020-07" db="EMBL/GenBank/DDBJ databases">
        <title>Fungal Genomes of the International Space Station.</title>
        <authorList>
            <person name="Seuylemezian A."/>
            <person name="Singh N.K."/>
            <person name="Wood J."/>
            <person name="Venkateswaran K."/>
        </authorList>
    </citation>
    <scope>NUCLEOTIDE SEQUENCE [LARGE SCALE GENOMIC DNA]</scope>
    <source>
        <strain evidence="10 11">PL-B2</strain>
    </source>
</reference>
<dbReference type="InterPro" id="IPR018204">
    <property type="entry name" value="Trp_synthase_alpha_AS"/>
</dbReference>
<comment type="subunit">
    <text evidence="2 8">Tetramer of two alpha and two beta chains.</text>
</comment>
<dbReference type="EMBL" id="JACWFH010000008">
    <property type="protein sequence ID" value="MBY0096759.1"/>
    <property type="molecule type" value="Genomic_DNA"/>
</dbReference>
<dbReference type="HAMAP" id="MF_00131">
    <property type="entry name" value="Trp_synth_alpha"/>
    <property type="match status" value="1"/>
</dbReference>
<sequence length="256" mass="27874">MYMSRIQEVFRDRNQKAFVPYIMAGDGGLETLREKLLFLQENGVDAVELGIPFSDPVADGPTIQKAGIRALEAGVTLTGVLETIQSFKHEINIPLILMTYTNPVIAFGIESFAKKAALAGIDGCIIPDLPIEEEELFVPYIEAAGMELIRLVTITSPEDRIRKITARGNGYVYAVTVAGITGARSGFHSELGDFLAKVKNASRLPVLAGFGISTPEHVREMNQHCDGVIVGSKIIELFDENNLEEIKKLILAAKSG</sequence>
<dbReference type="Pfam" id="PF00290">
    <property type="entry name" value="Trp_syntA"/>
    <property type="match status" value="1"/>
</dbReference>
<dbReference type="Gene3D" id="3.20.20.70">
    <property type="entry name" value="Aldolase class I"/>
    <property type="match status" value="1"/>
</dbReference>
<keyword evidence="11" id="KW-1185">Reference proteome</keyword>
<accession>A0ABS7K3D4</accession>
<dbReference type="PROSITE" id="PS00167">
    <property type="entry name" value="TRP_SYNTHASE_ALPHA"/>
    <property type="match status" value="1"/>
</dbReference>
<keyword evidence="5 8" id="KW-0057">Aromatic amino acid biosynthesis</keyword>
<evidence type="ECO:0000256" key="6">
    <source>
        <dbReference type="ARBA" id="ARBA00023239"/>
    </source>
</evidence>
<evidence type="ECO:0000256" key="9">
    <source>
        <dbReference type="RuleBase" id="RU003662"/>
    </source>
</evidence>
<evidence type="ECO:0000256" key="8">
    <source>
        <dbReference type="HAMAP-Rule" id="MF_00131"/>
    </source>
</evidence>
<keyword evidence="4 8" id="KW-0822">Tryptophan biosynthesis</keyword>
<protein>
    <recommendedName>
        <fullName evidence="8">Tryptophan synthase alpha chain</fullName>
        <ecNumber evidence="8">4.2.1.20</ecNumber>
    </recommendedName>
</protein>
<feature type="active site" description="Proton acceptor" evidence="8">
    <location>
        <position position="59"/>
    </location>
</feature>
<dbReference type="PANTHER" id="PTHR43406">
    <property type="entry name" value="TRYPTOPHAN SYNTHASE, ALPHA CHAIN"/>
    <property type="match status" value="1"/>
</dbReference>
<evidence type="ECO:0000313" key="11">
    <source>
        <dbReference type="Proteomes" id="UP000769780"/>
    </source>
</evidence>
<dbReference type="GO" id="GO:0004834">
    <property type="term" value="F:tryptophan synthase activity"/>
    <property type="evidence" value="ECO:0007669"/>
    <property type="project" value="UniProtKB-EC"/>
</dbReference>